<gene>
    <name evidence="1" type="ORF">MOST_22840</name>
</gene>
<protein>
    <submittedName>
        <fullName evidence="1">Uncharacterized protein</fullName>
    </submittedName>
</protein>
<keyword evidence="2" id="KW-1185">Reference proteome</keyword>
<accession>A0A9X7J207</accession>
<proteinExistence type="predicted"/>
<organism evidence="1 2">
    <name type="scientific">Neomoorella stamsii</name>
    <dbReference type="NCBI Taxonomy" id="1266720"/>
    <lineage>
        <taxon>Bacteria</taxon>
        <taxon>Bacillati</taxon>
        <taxon>Bacillota</taxon>
        <taxon>Clostridia</taxon>
        <taxon>Neomoorellales</taxon>
        <taxon>Neomoorellaceae</taxon>
        <taxon>Neomoorella</taxon>
    </lineage>
</organism>
<reference evidence="1 2" key="1">
    <citation type="submission" date="2018-03" db="EMBL/GenBank/DDBJ databases">
        <title>Genome sequence of Moorella stamsii DSM 26217.</title>
        <authorList>
            <person name="Poehlein A."/>
            <person name="Daniel R."/>
        </authorList>
    </citation>
    <scope>NUCLEOTIDE SEQUENCE [LARGE SCALE GENOMIC DNA]</scope>
    <source>
        <strain evidence="2">DSM 26217</strain>
    </source>
</reference>
<dbReference type="Proteomes" id="UP000239430">
    <property type="component" value="Unassembled WGS sequence"/>
</dbReference>
<dbReference type="AlphaFoldDB" id="A0A9X7J207"/>
<name>A0A9X7J207_9FIRM</name>
<evidence type="ECO:0000313" key="2">
    <source>
        <dbReference type="Proteomes" id="UP000239430"/>
    </source>
</evidence>
<comment type="caution">
    <text evidence="1">The sequence shown here is derived from an EMBL/GenBank/DDBJ whole genome shotgun (WGS) entry which is preliminary data.</text>
</comment>
<sequence length="36" mass="3470">MVSTGVALAVVARRDPTGSLNGGTAISAEDNLALAA</sequence>
<dbReference type="EMBL" id="PVXL01000050">
    <property type="protein sequence ID" value="PRR71719.1"/>
    <property type="molecule type" value="Genomic_DNA"/>
</dbReference>
<evidence type="ECO:0000313" key="1">
    <source>
        <dbReference type="EMBL" id="PRR71719.1"/>
    </source>
</evidence>